<keyword evidence="2" id="KW-1185">Reference proteome</keyword>
<evidence type="ECO:0000313" key="2">
    <source>
        <dbReference type="Proteomes" id="UP000805193"/>
    </source>
</evidence>
<name>A0AC60NYE2_IXOPE</name>
<comment type="caution">
    <text evidence="1">The sequence shown here is derived from an EMBL/GenBank/DDBJ whole genome shotgun (WGS) entry which is preliminary data.</text>
</comment>
<evidence type="ECO:0000313" key="1">
    <source>
        <dbReference type="EMBL" id="KAG0412165.1"/>
    </source>
</evidence>
<sequence>MEGEDISPEEFQCAGWQSAFTKRKSSQKCLPTESEQPANMPSGSSNGGPALPPACKGIIRNIDLEFDHEQLKSLIVQPRNPKALEARRLKNSTTVVILFDGLKVSNYVMCGLSMPRCTLYQRQTEGCYAWGRLGHRADVCPTPENVVCRGCGVNSSSDQQVCSPKCALCGGPHPTDDKSCKQRYQVPYIVRQRKKERRDYNQDFPPMGTLSRPAVPPRAGSESRGPGKTRVPSRGRSRPAAKETGWDDRVKGSPTEVTGGTPPEEHNARIVHGAIEKLRAELAEVRSARKCEASQSPQAPKPAREETPIEARTAKKRALTKPVRDERLEEFQTEMRVKLKSLSEAVAMLNAKVDVLDGKFNALEARLGILEQGRKLALQNPGILGSIPTPARFDLDEHRTGVRSCITTAFALIVAGDFNAPLRAWGYSRATRKGADLWQAAATHDLTLATDPADTTPDLTFVKNVGAVSWHNLNEDLGSDHNILATCINFRKSREEWALIQDSSIDMERWATQLKGDVKSATKTVQMNLEIDRLDSRLAHLLEAKKALLDRLRKKIAELDRTIEDHCQSFTRQQWDEVCNSVDGQMRSQVISIVLHEARQSETEDAILDALINKYLPIGTSSPADYPSYKRPPCLELNEPSTYNEVRKVLQNLNGRSAPGPNGISNRALRTLEDGSIEFLTDEINHIWEQGSVPESWKTVTVVLIPKPGWPPGLDSLRPISLTSCVGKVAEHVLHNSISRHIEGKNLFPYNMIGFSPSLSTQDAMKLLKHQIFNKNTRDVRAILGLDLEKAFGSITHAHILDSISELGPGHTFHKFVSSFLRSRKATLKIGDLKSDAMELGPKGTPQGSVISPLLFSVALCKLSKQLFIVEGINHTLYADNITIWCVGGSEGEVETALQEALDQTEHFLTNTGLKCTSSKSELLLYRPVRRGPKPKGWMPLSEVDITIRTSTGNPIPRVNVLRVFGMLIERECLREDNLLRLFHAFLMSHITYVAAIYCWHGHEKEKVDTPIRKSIKRPIPMQASTSDSCSYRFTIPWKRSSRHRKLPRWLGCRLRRAEGRFWPYSASTPRSLRSGDISFLTPKGPAFRPPFLRNVHPQYNVGRRRARAIALLRHVRDEPRLGCFVDAAQYGRSARFAAVAIDHKGSILNSASFKDSTPSRAERRP</sequence>
<reference evidence="1 2" key="1">
    <citation type="journal article" date="2020" name="Cell">
        <title>Large-Scale Comparative Analyses of Tick Genomes Elucidate Their Genetic Diversity and Vector Capacities.</title>
        <authorList>
            <consortium name="Tick Genome and Microbiome Consortium (TIGMIC)"/>
            <person name="Jia N."/>
            <person name="Wang J."/>
            <person name="Shi W."/>
            <person name="Du L."/>
            <person name="Sun Y."/>
            <person name="Zhan W."/>
            <person name="Jiang J.F."/>
            <person name="Wang Q."/>
            <person name="Zhang B."/>
            <person name="Ji P."/>
            <person name="Bell-Sakyi L."/>
            <person name="Cui X.M."/>
            <person name="Yuan T.T."/>
            <person name="Jiang B.G."/>
            <person name="Yang W.F."/>
            <person name="Lam T.T."/>
            <person name="Chang Q.C."/>
            <person name="Ding S.J."/>
            <person name="Wang X.J."/>
            <person name="Zhu J.G."/>
            <person name="Ruan X.D."/>
            <person name="Zhao L."/>
            <person name="Wei J.T."/>
            <person name="Ye R.Z."/>
            <person name="Que T.C."/>
            <person name="Du C.H."/>
            <person name="Zhou Y.H."/>
            <person name="Cheng J.X."/>
            <person name="Dai P.F."/>
            <person name="Guo W.B."/>
            <person name="Han X.H."/>
            <person name="Huang E.J."/>
            <person name="Li L.F."/>
            <person name="Wei W."/>
            <person name="Gao Y.C."/>
            <person name="Liu J.Z."/>
            <person name="Shao H.Z."/>
            <person name="Wang X."/>
            <person name="Wang C.C."/>
            <person name="Yang T.C."/>
            <person name="Huo Q.B."/>
            <person name="Li W."/>
            <person name="Chen H.Y."/>
            <person name="Chen S.E."/>
            <person name="Zhou L.G."/>
            <person name="Ni X.B."/>
            <person name="Tian J.H."/>
            <person name="Sheng Y."/>
            <person name="Liu T."/>
            <person name="Pan Y.S."/>
            <person name="Xia L.Y."/>
            <person name="Li J."/>
            <person name="Zhao F."/>
            <person name="Cao W.C."/>
        </authorList>
    </citation>
    <scope>NUCLEOTIDE SEQUENCE [LARGE SCALE GENOMIC DNA]</scope>
    <source>
        <strain evidence="1">Iper-2018</strain>
    </source>
</reference>
<proteinExistence type="predicted"/>
<dbReference type="Proteomes" id="UP000805193">
    <property type="component" value="Unassembled WGS sequence"/>
</dbReference>
<organism evidence="1 2">
    <name type="scientific">Ixodes persulcatus</name>
    <name type="common">Taiga tick</name>
    <dbReference type="NCBI Taxonomy" id="34615"/>
    <lineage>
        <taxon>Eukaryota</taxon>
        <taxon>Metazoa</taxon>
        <taxon>Ecdysozoa</taxon>
        <taxon>Arthropoda</taxon>
        <taxon>Chelicerata</taxon>
        <taxon>Arachnida</taxon>
        <taxon>Acari</taxon>
        <taxon>Parasitiformes</taxon>
        <taxon>Ixodida</taxon>
        <taxon>Ixodoidea</taxon>
        <taxon>Ixodidae</taxon>
        <taxon>Ixodinae</taxon>
        <taxon>Ixodes</taxon>
    </lineage>
</organism>
<dbReference type="EMBL" id="JABSTQ010011369">
    <property type="protein sequence ID" value="KAG0412165.1"/>
    <property type="molecule type" value="Genomic_DNA"/>
</dbReference>
<accession>A0AC60NYE2</accession>
<protein>
    <submittedName>
        <fullName evidence="1">Uncharacterized protein</fullName>
    </submittedName>
</protein>
<gene>
    <name evidence="1" type="ORF">HPB47_010704</name>
</gene>